<protein>
    <submittedName>
        <fullName evidence="8">O-antigen/teichoic acid export membrane protein</fullName>
    </submittedName>
</protein>
<comment type="similarity">
    <text evidence="2">Belongs to the polysaccharide synthase family.</text>
</comment>
<evidence type="ECO:0000256" key="2">
    <source>
        <dbReference type="ARBA" id="ARBA00007430"/>
    </source>
</evidence>
<name>A0A4R3UQZ9_ROSSA</name>
<feature type="transmembrane region" description="Helical" evidence="7">
    <location>
        <begin position="116"/>
        <end position="137"/>
    </location>
</feature>
<reference evidence="8 9" key="1">
    <citation type="submission" date="2019-03" db="EMBL/GenBank/DDBJ databases">
        <title>Genomic Encyclopedia of Type Strains, Phase IV (KMG-IV): sequencing the most valuable type-strain genomes for metagenomic binning, comparative biology and taxonomic classification.</title>
        <authorList>
            <person name="Goeker M."/>
        </authorList>
    </citation>
    <scope>NUCLEOTIDE SEQUENCE [LARGE SCALE GENOMIC DNA]</scope>
    <source>
        <strain evidence="8 9">DSM 654</strain>
    </source>
</reference>
<dbReference type="RefSeq" id="WP_132573628.1">
    <property type="nucleotide sequence ID" value="NZ_CBCSGL010000014.1"/>
</dbReference>
<sequence>MSNAGLAARSISAVFWGAGGTVVRMVLQMGAQVVLARLLGPTEYGVFAIGTLVITFSLFFADVGLAYGLIQKPSVDSRDIRFVFTWQIILGSTVATMVALAAGPIAGFFGEPRAAGVVRVLSVLCLINALAAPAMNLLKRELNYRALQLSQILSYFIGFVLVGIPLALAGQAVWSLVAAWSVQAALGGLFAYAQVRHPIKPLFWYEHARSQGSYGGVVLATNLLNWLIANVDRSFIGRWLPSRDMGLYSQTYNLLYSPSASLLGVIQPVFFSAASRVTERDEGSAARAAFLGLIAALALFVAPVFVATAVLAEPFVLTLYGPKWQGAAAVCAPLALAMPFFLMVGLCTPLLWTAGRPSDELRSQLPMAVGWALLCAWAAQHSVVAVAWAACGFFALRLAVVMRITAKRGAMSGGDLWRALRGGLVVCLALSAALAGLDLLLAAWPGPLRFVVAVAIGLPFVLGMLHAFPQLVSSELRQLLAKLLDRLPERAARWLAFLGPDMRDKKR</sequence>
<evidence type="ECO:0000256" key="6">
    <source>
        <dbReference type="ARBA" id="ARBA00023136"/>
    </source>
</evidence>
<gene>
    <name evidence="8" type="ORF">EV671_102048</name>
</gene>
<keyword evidence="6 7" id="KW-0472">Membrane</keyword>
<feature type="transmembrane region" description="Helical" evidence="7">
    <location>
        <begin position="324"/>
        <end position="351"/>
    </location>
</feature>
<dbReference type="Proteomes" id="UP000295110">
    <property type="component" value="Unassembled WGS sequence"/>
</dbReference>
<evidence type="ECO:0000256" key="4">
    <source>
        <dbReference type="ARBA" id="ARBA00022692"/>
    </source>
</evidence>
<accession>A0A4R3UQZ9</accession>
<comment type="caution">
    <text evidence="8">The sequence shown here is derived from an EMBL/GenBank/DDBJ whole genome shotgun (WGS) entry which is preliminary data.</text>
</comment>
<dbReference type="EMBL" id="SMBU01000020">
    <property type="protein sequence ID" value="TCU93087.1"/>
    <property type="molecule type" value="Genomic_DNA"/>
</dbReference>
<proteinExistence type="inferred from homology"/>
<evidence type="ECO:0000313" key="8">
    <source>
        <dbReference type="EMBL" id="TCU93087.1"/>
    </source>
</evidence>
<feature type="transmembrane region" description="Helical" evidence="7">
    <location>
        <begin position="385"/>
        <end position="402"/>
    </location>
</feature>
<evidence type="ECO:0000256" key="3">
    <source>
        <dbReference type="ARBA" id="ARBA00022475"/>
    </source>
</evidence>
<feature type="transmembrane region" description="Helical" evidence="7">
    <location>
        <begin position="44"/>
        <end position="70"/>
    </location>
</feature>
<dbReference type="OrthoDB" id="8538786at2"/>
<feature type="transmembrane region" description="Helical" evidence="7">
    <location>
        <begin position="423"/>
        <end position="444"/>
    </location>
</feature>
<dbReference type="AlphaFoldDB" id="A0A4R3UQZ9"/>
<dbReference type="InterPro" id="IPR050833">
    <property type="entry name" value="Poly_Biosynth_Transport"/>
</dbReference>
<keyword evidence="3" id="KW-1003">Cell membrane</keyword>
<feature type="transmembrane region" description="Helical" evidence="7">
    <location>
        <begin position="289"/>
        <end position="312"/>
    </location>
</feature>
<feature type="transmembrane region" description="Helical" evidence="7">
    <location>
        <begin position="256"/>
        <end position="277"/>
    </location>
</feature>
<evidence type="ECO:0000313" key="9">
    <source>
        <dbReference type="Proteomes" id="UP000295110"/>
    </source>
</evidence>
<keyword evidence="5 7" id="KW-1133">Transmembrane helix</keyword>
<comment type="subcellular location">
    <subcellularLocation>
        <location evidence="1">Cell membrane</location>
        <topology evidence="1">Multi-pass membrane protein</topology>
    </subcellularLocation>
</comment>
<feature type="transmembrane region" description="Helical" evidence="7">
    <location>
        <begin position="149"/>
        <end position="168"/>
    </location>
</feature>
<dbReference type="PANTHER" id="PTHR30250:SF10">
    <property type="entry name" value="LIPOPOLYSACCHARIDE BIOSYNTHESIS PROTEIN WZXC"/>
    <property type="match status" value="1"/>
</dbReference>
<feature type="transmembrane region" description="Helical" evidence="7">
    <location>
        <begin position="450"/>
        <end position="468"/>
    </location>
</feature>
<feature type="transmembrane region" description="Helical" evidence="7">
    <location>
        <begin position="214"/>
        <end position="236"/>
    </location>
</feature>
<evidence type="ECO:0000256" key="1">
    <source>
        <dbReference type="ARBA" id="ARBA00004651"/>
    </source>
</evidence>
<dbReference type="CDD" id="cd13127">
    <property type="entry name" value="MATE_tuaB_like"/>
    <property type="match status" value="1"/>
</dbReference>
<keyword evidence="9" id="KW-1185">Reference proteome</keyword>
<dbReference type="Pfam" id="PF13440">
    <property type="entry name" value="Polysacc_synt_3"/>
    <property type="match status" value="1"/>
</dbReference>
<dbReference type="PANTHER" id="PTHR30250">
    <property type="entry name" value="PST FAMILY PREDICTED COLANIC ACID TRANSPORTER"/>
    <property type="match status" value="1"/>
</dbReference>
<feature type="transmembrane region" description="Helical" evidence="7">
    <location>
        <begin position="82"/>
        <end position="110"/>
    </location>
</feature>
<dbReference type="GO" id="GO:0005886">
    <property type="term" value="C:plasma membrane"/>
    <property type="evidence" value="ECO:0007669"/>
    <property type="project" value="UniProtKB-SubCell"/>
</dbReference>
<organism evidence="8 9">
    <name type="scientific">Roseateles saccharophilus</name>
    <name type="common">Pseudomonas saccharophila</name>
    <dbReference type="NCBI Taxonomy" id="304"/>
    <lineage>
        <taxon>Bacteria</taxon>
        <taxon>Pseudomonadati</taxon>
        <taxon>Pseudomonadota</taxon>
        <taxon>Betaproteobacteria</taxon>
        <taxon>Burkholderiales</taxon>
        <taxon>Sphaerotilaceae</taxon>
        <taxon>Roseateles</taxon>
    </lineage>
</organism>
<keyword evidence="4 7" id="KW-0812">Transmembrane</keyword>
<evidence type="ECO:0000256" key="5">
    <source>
        <dbReference type="ARBA" id="ARBA00022989"/>
    </source>
</evidence>
<evidence type="ECO:0000256" key="7">
    <source>
        <dbReference type="SAM" id="Phobius"/>
    </source>
</evidence>